<evidence type="ECO:0000256" key="3">
    <source>
        <dbReference type="ARBA" id="ARBA00023002"/>
    </source>
</evidence>
<sequence>MIWVIAGTLDGRRLAVTVREHTKTPVLVSVVSRYGAELAAHEGIEVHTGRLDEEAMKALIREKNITLLVDASHPYAAIVTATARSAAAAEGIPFVRFERAEVPLPAYDKLHHVSNEDEAAALAGKLGDIIYLTTGSKTMHIFAKADALKNKTVWTRVLPTAEVLTMMEELGVSPKHIIAMQGPFSYDMNRIMFSDTKAEVVVMKNSGLVGGSDTKLKAAMDLGLHIIVIDRPQPAKGATTITSADEFIDLWEDRVNGLCKKS</sequence>
<dbReference type="PANTHER" id="PTHR36925:SF1">
    <property type="entry name" value="COBALT-PRECORRIN-6A REDUCTASE"/>
    <property type="match status" value="1"/>
</dbReference>
<dbReference type="NCBIfam" id="TIGR00715">
    <property type="entry name" value="precor6x_red"/>
    <property type="match status" value="1"/>
</dbReference>
<dbReference type="Proteomes" id="UP000707138">
    <property type="component" value="Unassembled WGS sequence"/>
</dbReference>
<comment type="pathway">
    <text evidence="1">Cofactor biosynthesis; adenosylcobalamin biosynthesis.</text>
</comment>
<dbReference type="InterPro" id="IPR003723">
    <property type="entry name" value="Precorrin-6x_reduct"/>
</dbReference>
<dbReference type="Pfam" id="PF02571">
    <property type="entry name" value="CbiJ"/>
    <property type="match status" value="1"/>
</dbReference>
<evidence type="ECO:0000313" key="4">
    <source>
        <dbReference type="EMBL" id="MBM6913043.1"/>
    </source>
</evidence>
<protein>
    <submittedName>
        <fullName evidence="4">Precorrin-6A reductase</fullName>
        <ecNumber evidence="4">1.3.1.54</ecNumber>
    </submittedName>
</protein>
<reference evidence="4 5" key="1">
    <citation type="journal article" date="2021" name="Sci. Rep.">
        <title>The distribution of antibiotic resistance genes in chicken gut microbiota commensals.</title>
        <authorList>
            <person name="Juricova H."/>
            <person name="Matiasovicova J."/>
            <person name="Kubasova T."/>
            <person name="Cejkova D."/>
            <person name="Rychlik I."/>
        </authorList>
    </citation>
    <scope>NUCLEOTIDE SEQUENCE [LARGE SCALE GENOMIC DNA]</scope>
    <source>
        <strain evidence="4 5">An537</strain>
    </source>
</reference>
<accession>A0ABS2GIR6</accession>
<name>A0ABS2GIR6_9FIRM</name>
<proteinExistence type="predicted"/>
<dbReference type="GO" id="GO:0016994">
    <property type="term" value="F:precorrin-6A reductase activity"/>
    <property type="evidence" value="ECO:0007669"/>
    <property type="project" value="UniProtKB-EC"/>
</dbReference>
<evidence type="ECO:0000313" key="5">
    <source>
        <dbReference type="Proteomes" id="UP000707138"/>
    </source>
</evidence>
<keyword evidence="3 4" id="KW-0560">Oxidoreductase</keyword>
<organism evidence="4 5">
    <name type="scientific">Veillonella magna</name>
    <dbReference type="NCBI Taxonomy" id="464322"/>
    <lineage>
        <taxon>Bacteria</taxon>
        <taxon>Bacillati</taxon>
        <taxon>Bacillota</taxon>
        <taxon>Negativicutes</taxon>
        <taxon>Veillonellales</taxon>
        <taxon>Veillonellaceae</taxon>
        <taxon>Veillonella</taxon>
    </lineage>
</organism>
<dbReference type="EC" id="1.3.1.54" evidence="4"/>
<comment type="caution">
    <text evidence="4">The sequence shown here is derived from an EMBL/GenBank/DDBJ whole genome shotgun (WGS) entry which is preliminary data.</text>
</comment>
<evidence type="ECO:0000256" key="1">
    <source>
        <dbReference type="ARBA" id="ARBA00004953"/>
    </source>
</evidence>
<dbReference type="PROSITE" id="PS51014">
    <property type="entry name" value="COBK_CBIJ"/>
    <property type="match status" value="1"/>
</dbReference>
<keyword evidence="2" id="KW-0169">Cobalamin biosynthesis</keyword>
<dbReference type="PANTHER" id="PTHR36925">
    <property type="entry name" value="COBALT-PRECORRIN-6A REDUCTASE"/>
    <property type="match status" value="1"/>
</dbReference>
<gene>
    <name evidence="4" type="primary">cobK</name>
    <name evidence="4" type="ORF">H6A01_06885</name>
</gene>
<dbReference type="EMBL" id="JACJLA010000011">
    <property type="protein sequence ID" value="MBM6913043.1"/>
    <property type="molecule type" value="Genomic_DNA"/>
</dbReference>
<dbReference type="RefSeq" id="WP_205088031.1">
    <property type="nucleotide sequence ID" value="NZ_JACJLA010000011.1"/>
</dbReference>
<evidence type="ECO:0000256" key="2">
    <source>
        <dbReference type="ARBA" id="ARBA00022573"/>
    </source>
</evidence>
<keyword evidence="5" id="KW-1185">Reference proteome</keyword>